<name>A0A085Z3J9_9FLAO</name>
<sequence>MNVYKNERTKNLIMKKTSIFIILFISIQYLSAQKIADFFFIIPAEYLDDLSYIERKHLVSNGSLTNDDMYYSLNIDKKNGYLRLEQSYTEGQSGYQIFEITYWNIKNKKLIAISSIAGSNGGFSQNNFKFFEYRNKILTEVKTGYLKSYTNNFDVFMNNLVGEFCKTSVSQSTKEELVTSQFTIELPKTGKNINISFKDNYMSAPDYFEKNYSKFIKFKEKIYVWNITKEQFE</sequence>
<protein>
    <submittedName>
        <fullName evidence="1">Uncharacterized protein</fullName>
    </submittedName>
</protein>
<evidence type="ECO:0000313" key="2">
    <source>
        <dbReference type="Proteomes" id="UP000028703"/>
    </source>
</evidence>
<proteinExistence type="predicted"/>
<reference evidence="1 2" key="1">
    <citation type="submission" date="2014-07" db="EMBL/GenBank/DDBJ databases">
        <title>Genome of Chryseobacterium luteum DSM 18605.</title>
        <authorList>
            <person name="Stropko S.J."/>
            <person name="Pipes S.E."/>
            <person name="Newman J.D."/>
        </authorList>
    </citation>
    <scope>NUCLEOTIDE SEQUENCE [LARGE SCALE GENOMIC DNA]</scope>
    <source>
        <strain evidence="1 2">DSM 18605</strain>
    </source>
</reference>
<dbReference type="EMBL" id="JPRO01000020">
    <property type="protein sequence ID" value="KFE99012.1"/>
    <property type="molecule type" value="Genomic_DNA"/>
</dbReference>
<keyword evidence="2" id="KW-1185">Reference proteome</keyword>
<comment type="caution">
    <text evidence="1">The sequence shown here is derived from an EMBL/GenBank/DDBJ whole genome shotgun (WGS) entry which is preliminary data.</text>
</comment>
<accession>A0A085Z3J9</accession>
<dbReference type="AlphaFoldDB" id="A0A085Z3J9"/>
<gene>
    <name evidence="1" type="ORF">IX38_18390</name>
</gene>
<dbReference type="eggNOG" id="ENOG50310YU">
    <property type="taxonomic scope" value="Bacteria"/>
</dbReference>
<evidence type="ECO:0000313" key="1">
    <source>
        <dbReference type="EMBL" id="KFE99012.1"/>
    </source>
</evidence>
<organism evidence="1 2">
    <name type="scientific">Chryseobacterium luteum</name>
    <dbReference type="NCBI Taxonomy" id="421531"/>
    <lineage>
        <taxon>Bacteria</taxon>
        <taxon>Pseudomonadati</taxon>
        <taxon>Bacteroidota</taxon>
        <taxon>Flavobacteriia</taxon>
        <taxon>Flavobacteriales</taxon>
        <taxon>Weeksellaceae</taxon>
        <taxon>Chryseobacterium group</taxon>
        <taxon>Chryseobacterium</taxon>
    </lineage>
</organism>
<dbReference type="Proteomes" id="UP000028703">
    <property type="component" value="Unassembled WGS sequence"/>
</dbReference>